<proteinExistence type="predicted"/>
<evidence type="ECO:0000313" key="3">
    <source>
        <dbReference type="Proteomes" id="UP000272942"/>
    </source>
</evidence>
<organism evidence="4">
    <name type="scientific">Echinostoma caproni</name>
    <dbReference type="NCBI Taxonomy" id="27848"/>
    <lineage>
        <taxon>Eukaryota</taxon>
        <taxon>Metazoa</taxon>
        <taxon>Spiralia</taxon>
        <taxon>Lophotrochozoa</taxon>
        <taxon>Platyhelminthes</taxon>
        <taxon>Trematoda</taxon>
        <taxon>Digenea</taxon>
        <taxon>Plagiorchiida</taxon>
        <taxon>Echinostomata</taxon>
        <taxon>Echinostomatoidea</taxon>
        <taxon>Echinostomatidae</taxon>
        <taxon>Echinostoma</taxon>
    </lineage>
</organism>
<dbReference type="EMBL" id="UZAN01053566">
    <property type="protein sequence ID" value="VDP90043.1"/>
    <property type="molecule type" value="Genomic_DNA"/>
</dbReference>
<name>A0A183B0N5_9TREM</name>
<feature type="region of interest" description="Disordered" evidence="1">
    <location>
        <begin position="1"/>
        <end position="37"/>
    </location>
</feature>
<dbReference type="Proteomes" id="UP000272942">
    <property type="component" value="Unassembled WGS sequence"/>
</dbReference>
<keyword evidence="3" id="KW-1185">Reference proteome</keyword>
<gene>
    <name evidence="2" type="ORF">ECPE_LOCUS12771</name>
</gene>
<dbReference type="AlphaFoldDB" id="A0A183B0N5"/>
<reference evidence="4" key="1">
    <citation type="submission" date="2016-06" db="UniProtKB">
        <authorList>
            <consortium name="WormBaseParasite"/>
        </authorList>
    </citation>
    <scope>IDENTIFICATION</scope>
</reference>
<reference evidence="2 3" key="2">
    <citation type="submission" date="2018-11" db="EMBL/GenBank/DDBJ databases">
        <authorList>
            <consortium name="Pathogen Informatics"/>
        </authorList>
    </citation>
    <scope>NUCLEOTIDE SEQUENCE [LARGE SCALE GENOMIC DNA]</scope>
    <source>
        <strain evidence="2 3">Egypt</strain>
    </source>
</reference>
<accession>A0A183B0N5</accession>
<protein>
    <submittedName>
        <fullName evidence="4">OTU domain-containing protein</fullName>
    </submittedName>
</protein>
<evidence type="ECO:0000256" key="1">
    <source>
        <dbReference type="SAM" id="MobiDB-lite"/>
    </source>
</evidence>
<dbReference type="WBParaSite" id="ECPE_0001280701-mRNA-1">
    <property type="protein sequence ID" value="ECPE_0001280701-mRNA-1"/>
    <property type="gene ID" value="ECPE_0001280701"/>
</dbReference>
<feature type="compositionally biased region" description="Basic residues" evidence="1">
    <location>
        <begin position="1"/>
        <end position="27"/>
    </location>
</feature>
<sequence length="286" mass="32843">MPKKINKKIKSGKKKVGKKGAKKKVKKVSNSTHETKSTKTKLELSINKYLNTPGKYKELMCAADKWLTKYRDELVDLLKLHSNYTQDCVTYDDFKAGTFRSGEQLLEKEAESQTIPSPLLSQDRGWILGYFHCITCLVLENHPFHFQQLLPLNTYTEGVIEIIRRHTRLCTPTIHVYLEESASESSALAKQLMLTDQGLVGGPEWSPTEVHFYYRPGGYAQSDWSPTPLCDFLRVAHDPLLWSQMILDGIAHEERVRRQMNALSLNESETTRILTKEQQQQQQTDI</sequence>
<dbReference type="OrthoDB" id="418595at2759"/>
<evidence type="ECO:0000313" key="2">
    <source>
        <dbReference type="EMBL" id="VDP90043.1"/>
    </source>
</evidence>
<evidence type="ECO:0000313" key="4">
    <source>
        <dbReference type="WBParaSite" id="ECPE_0001280701-mRNA-1"/>
    </source>
</evidence>